<dbReference type="EMBL" id="CM002869">
    <property type="protein sequence ID" value="KFK44029.1"/>
    <property type="molecule type" value="Genomic_DNA"/>
</dbReference>
<accession>A0A087HPH7</accession>
<organism evidence="4 5">
    <name type="scientific">Arabis alpina</name>
    <name type="common">Alpine rock-cress</name>
    <dbReference type="NCBI Taxonomy" id="50452"/>
    <lineage>
        <taxon>Eukaryota</taxon>
        <taxon>Viridiplantae</taxon>
        <taxon>Streptophyta</taxon>
        <taxon>Embryophyta</taxon>
        <taxon>Tracheophyta</taxon>
        <taxon>Spermatophyta</taxon>
        <taxon>Magnoliopsida</taxon>
        <taxon>eudicotyledons</taxon>
        <taxon>Gunneridae</taxon>
        <taxon>Pentapetalae</taxon>
        <taxon>rosids</taxon>
        <taxon>malvids</taxon>
        <taxon>Brassicales</taxon>
        <taxon>Brassicaceae</taxon>
        <taxon>Arabideae</taxon>
        <taxon>Arabis</taxon>
    </lineage>
</organism>
<dbReference type="Gene3D" id="1.20.5.1500">
    <property type="match status" value="1"/>
</dbReference>
<dbReference type="Proteomes" id="UP000029120">
    <property type="component" value="Chromosome 1"/>
</dbReference>
<comment type="similarity">
    <text evidence="1">Belongs to the nucleosome assembly protein (NAP) family.</text>
</comment>
<dbReference type="GO" id="GO:0006334">
    <property type="term" value="P:nucleosome assembly"/>
    <property type="evidence" value="ECO:0007669"/>
    <property type="project" value="InterPro"/>
</dbReference>
<evidence type="ECO:0000256" key="2">
    <source>
        <dbReference type="ARBA" id="ARBA00023186"/>
    </source>
</evidence>
<dbReference type="AlphaFoldDB" id="A0A087HPH7"/>
<proteinExistence type="inferred from homology"/>
<keyword evidence="5" id="KW-1185">Reference proteome</keyword>
<dbReference type="GO" id="GO:0005634">
    <property type="term" value="C:nucleus"/>
    <property type="evidence" value="ECO:0007669"/>
    <property type="project" value="InterPro"/>
</dbReference>
<evidence type="ECO:0000256" key="1">
    <source>
        <dbReference type="ARBA" id="ARBA00009947"/>
    </source>
</evidence>
<dbReference type="SUPFAM" id="SSF143113">
    <property type="entry name" value="NAP-like"/>
    <property type="match status" value="1"/>
</dbReference>
<dbReference type="InterPro" id="IPR002164">
    <property type="entry name" value="NAP_family"/>
</dbReference>
<dbReference type="GO" id="GO:0000724">
    <property type="term" value="P:double-strand break repair via homologous recombination"/>
    <property type="evidence" value="ECO:0007669"/>
    <property type="project" value="UniProtKB-ARBA"/>
</dbReference>
<evidence type="ECO:0000313" key="4">
    <source>
        <dbReference type="EMBL" id="KFK44029.1"/>
    </source>
</evidence>
<sequence length="159" mass="18558">MFTVLVNEKASDEVLEVEQKYNEIRKPVYDKRNEIIKSIPDFWLTAFSSHPAIVELLTEEEQKGLPNGVNHDKKGNKRGLLEESFFTWFTDVQHKEEVDEEIHDEVADIIKEDLWTNPLTYFNNEVDEEDFDGEDDEDEEGREGDSDEDDDKEDGEGEE</sequence>
<evidence type="ECO:0000256" key="3">
    <source>
        <dbReference type="SAM" id="MobiDB-lite"/>
    </source>
</evidence>
<dbReference type="GO" id="GO:0042393">
    <property type="term" value="F:histone binding"/>
    <property type="evidence" value="ECO:0007669"/>
    <property type="project" value="UniProtKB-ARBA"/>
</dbReference>
<name>A0A087HPH7_ARAAL</name>
<gene>
    <name evidence="4" type="ordered locus">AALP_Aa1g206300</name>
</gene>
<reference evidence="5" key="1">
    <citation type="journal article" date="2015" name="Nat. Plants">
        <title>Genome expansion of Arabis alpina linked with retrotransposition and reduced symmetric DNA methylation.</title>
        <authorList>
            <person name="Willing E.M."/>
            <person name="Rawat V."/>
            <person name="Mandakova T."/>
            <person name="Maumus F."/>
            <person name="James G.V."/>
            <person name="Nordstroem K.J."/>
            <person name="Becker C."/>
            <person name="Warthmann N."/>
            <person name="Chica C."/>
            <person name="Szarzynska B."/>
            <person name="Zytnicki M."/>
            <person name="Albani M.C."/>
            <person name="Kiefer C."/>
            <person name="Bergonzi S."/>
            <person name="Castaings L."/>
            <person name="Mateos J.L."/>
            <person name="Berns M.C."/>
            <person name="Bujdoso N."/>
            <person name="Piofczyk T."/>
            <person name="de Lorenzo L."/>
            <person name="Barrero-Sicilia C."/>
            <person name="Mateos I."/>
            <person name="Piednoel M."/>
            <person name="Hagmann J."/>
            <person name="Chen-Min-Tao R."/>
            <person name="Iglesias-Fernandez R."/>
            <person name="Schuster S.C."/>
            <person name="Alonso-Blanco C."/>
            <person name="Roudier F."/>
            <person name="Carbonero P."/>
            <person name="Paz-Ares J."/>
            <person name="Davis S.J."/>
            <person name="Pecinka A."/>
            <person name="Quesneville H."/>
            <person name="Colot V."/>
            <person name="Lysak M.A."/>
            <person name="Weigel D."/>
            <person name="Coupland G."/>
            <person name="Schneeberger K."/>
        </authorList>
    </citation>
    <scope>NUCLEOTIDE SEQUENCE [LARGE SCALE GENOMIC DNA]</scope>
    <source>
        <strain evidence="5">cv. Pajares</strain>
    </source>
</reference>
<evidence type="ECO:0000313" key="5">
    <source>
        <dbReference type="Proteomes" id="UP000029120"/>
    </source>
</evidence>
<keyword evidence="2" id="KW-0143">Chaperone</keyword>
<dbReference type="InterPro" id="IPR037231">
    <property type="entry name" value="NAP-like_sf"/>
</dbReference>
<dbReference type="Gramene" id="KFK44029">
    <property type="protein sequence ID" value="KFK44029"/>
    <property type="gene ID" value="AALP_AA1G206300"/>
</dbReference>
<dbReference type="PANTHER" id="PTHR11875">
    <property type="entry name" value="TESTIS-SPECIFIC Y-ENCODED PROTEIN"/>
    <property type="match status" value="1"/>
</dbReference>
<dbReference type="eggNOG" id="KOG1508">
    <property type="taxonomic scope" value="Eukaryota"/>
</dbReference>
<feature type="region of interest" description="Disordered" evidence="3">
    <location>
        <begin position="121"/>
        <end position="159"/>
    </location>
</feature>
<protein>
    <submittedName>
        <fullName evidence="4">Uncharacterized protein</fullName>
    </submittedName>
</protein>
<dbReference type="OrthoDB" id="19419at2759"/>
<feature type="compositionally biased region" description="Acidic residues" evidence="3">
    <location>
        <begin position="125"/>
        <end position="159"/>
    </location>
</feature>
<dbReference type="Gene3D" id="3.30.1120.90">
    <property type="entry name" value="Nucleosome assembly protein"/>
    <property type="match status" value="1"/>
</dbReference>